<feature type="region of interest" description="Disordered" evidence="1">
    <location>
        <begin position="685"/>
        <end position="756"/>
    </location>
</feature>
<feature type="region of interest" description="Disordered" evidence="1">
    <location>
        <begin position="158"/>
        <end position="188"/>
    </location>
</feature>
<dbReference type="GeneID" id="54577610"/>
<dbReference type="OrthoDB" id="5341904at2759"/>
<dbReference type="Proteomes" id="UP000800094">
    <property type="component" value="Unassembled WGS sequence"/>
</dbReference>
<evidence type="ECO:0000256" key="1">
    <source>
        <dbReference type="SAM" id="MobiDB-lite"/>
    </source>
</evidence>
<organism evidence="2 3">
    <name type="scientific">Trematosphaeria pertusa</name>
    <dbReference type="NCBI Taxonomy" id="390896"/>
    <lineage>
        <taxon>Eukaryota</taxon>
        <taxon>Fungi</taxon>
        <taxon>Dikarya</taxon>
        <taxon>Ascomycota</taxon>
        <taxon>Pezizomycotina</taxon>
        <taxon>Dothideomycetes</taxon>
        <taxon>Pleosporomycetidae</taxon>
        <taxon>Pleosporales</taxon>
        <taxon>Massarineae</taxon>
        <taxon>Trematosphaeriaceae</taxon>
        <taxon>Trematosphaeria</taxon>
    </lineage>
</organism>
<name>A0A6A6HZ09_9PLEO</name>
<dbReference type="AlphaFoldDB" id="A0A6A6HZ09"/>
<feature type="compositionally biased region" description="Low complexity" evidence="1">
    <location>
        <begin position="177"/>
        <end position="188"/>
    </location>
</feature>
<feature type="region of interest" description="Disordered" evidence="1">
    <location>
        <begin position="887"/>
        <end position="933"/>
    </location>
</feature>
<dbReference type="RefSeq" id="XP_033677584.1">
    <property type="nucleotide sequence ID" value="XM_033824280.1"/>
</dbReference>
<sequence length="995" mass="109354">MGNAQSAGHDHEHHHHRLSKPKTNTNSPSLPAKNDSPVSISSRYANLSFRERQQIKTHLLSPIDTDFGRPDSSDADDELGELAATLQRRLSTLSTSNSLSCFGSKDSPTAKFGSLPGSKVSLVSNGQVVDLDTAMEILQEVRKNASREDLAALHQALQSSGTCPSPRPSPVPEQGVTRRTSINRSSSSLIRRRSLLATPGVATRNSPIERNRRTWNSWRTPQLESSEGAKWRVDMMGTSPLTRLTALDLAEQGRDSPTPRARTPGDMEYSHLGSLKLGSLVVTNGAPSPAPSAKVSRLLNSNPAPEEDYFTASERCDSPIMMKPTKRRWHKRSKSAVQPMTPPLYRNLRVPDQPRRAKTASRCDSPLKAEAQNVLLDDEPEPEPMRRLRVMNKSADTLAKAYQAEISNSPFDSSFNPHAGDLDEGFVSDDARSFREQAFRILDGTIFSEPATTLEPARLELKPSPVVETFKEKTKKKKRASNRPPPKKADSGYSSGGSFRTAQHEEALKEGTVPTLSKKPSRVADLVQSGNGADSDNASLYTFEEMLRLPISKPLPPVPTGDKVAPRPPSLQIPQTTEYSASTSTTPDLVNRVLEVASLSNASPKTPVSVVSKFSIDSRASAQKRLQKRRPSYQELPVVQSCEPVVGGTIPDIPANVRTQFVRRLSSTPGMECLTRTYPSKDHVTANESVVDSPVTVNIEFPSPSTSPEPRGRHHRRSATERPPTPPPHGFRRSLSLFRSKSTAEKEKEKNREEDDAASYVVDFGTTATSLGRSPYDAAMAKVPTKAVTSPTHPYQLGNILPRTKSMVNMDARTAAELARTRSKDRAMLRPEMPQRSRSYHDMNIDAGEGAAYTRRPHSFNLEAPTMPSAEPNRHIELHDELAHQTPIEASQGPLFRARQSGRGPVRRKSIGEGLRQRAEEDARSTRATTEPPKDVVVIDRYSGGLDYGYEGRGYGVGGSAGTRQLHSYASRKSMHFSNQFGVDLSDVPLFVQRV</sequence>
<dbReference type="EMBL" id="ML987207">
    <property type="protein sequence ID" value="KAF2242580.1"/>
    <property type="molecule type" value="Genomic_DNA"/>
</dbReference>
<proteinExistence type="predicted"/>
<gene>
    <name evidence="2" type="ORF">BU26DRAFT_438239</name>
</gene>
<accession>A0A6A6HZ09</accession>
<reference evidence="2" key="1">
    <citation type="journal article" date="2020" name="Stud. Mycol.">
        <title>101 Dothideomycetes genomes: a test case for predicting lifestyles and emergence of pathogens.</title>
        <authorList>
            <person name="Haridas S."/>
            <person name="Albert R."/>
            <person name="Binder M."/>
            <person name="Bloem J."/>
            <person name="Labutti K."/>
            <person name="Salamov A."/>
            <person name="Andreopoulos B."/>
            <person name="Baker S."/>
            <person name="Barry K."/>
            <person name="Bills G."/>
            <person name="Bluhm B."/>
            <person name="Cannon C."/>
            <person name="Castanera R."/>
            <person name="Culley D."/>
            <person name="Daum C."/>
            <person name="Ezra D."/>
            <person name="Gonzalez J."/>
            <person name="Henrissat B."/>
            <person name="Kuo A."/>
            <person name="Liang C."/>
            <person name="Lipzen A."/>
            <person name="Lutzoni F."/>
            <person name="Magnuson J."/>
            <person name="Mondo S."/>
            <person name="Nolan M."/>
            <person name="Ohm R."/>
            <person name="Pangilinan J."/>
            <person name="Park H.-J."/>
            <person name="Ramirez L."/>
            <person name="Alfaro M."/>
            <person name="Sun H."/>
            <person name="Tritt A."/>
            <person name="Yoshinaga Y."/>
            <person name="Zwiers L.-H."/>
            <person name="Turgeon B."/>
            <person name="Goodwin S."/>
            <person name="Spatafora J."/>
            <person name="Crous P."/>
            <person name="Grigoriev I."/>
        </authorList>
    </citation>
    <scope>NUCLEOTIDE SEQUENCE</scope>
    <source>
        <strain evidence="2">CBS 122368</strain>
    </source>
</reference>
<evidence type="ECO:0000313" key="2">
    <source>
        <dbReference type="EMBL" id="KAF2242580.1"/>
    </source>
</evidence>
<feature type="compositionally biased region" description="Basic and acidic residues" evidence="1">
    <location>
        <begin position="915"/>
        <end position="925"/>
    </location>
</feature>
<evidence type="ECO:0000313" key="3">
    <source>
        <dbReference type="Proteomes" id="UP000800094"/>
    </source>
</evidence>
<feature type="compositionally biased region" description="Basic and acidic residues" evidence="1">
    <location>
        <begin position="742"/>
        <end position="753"/>
    </location>
</feature>
<keyword evidence="3" id="KW-1185">Reference proteome</keyword>
<protein>
    <submittedName>
        <fullName evidence="2">Uncharacterized protein</fullName>
    </submittedName>
</protein>
<feature type="region of interest" description="Disordered" evidence="1">
    <location>
        <begin position="465"/>
        <end position="498"/>
    </location>
</feature>
<feature type="region of interest" description="Disordered" evidence="1">
    <location>
        <begin position="1"/>
        <end position="39"/>
    </location>
</feature>